<dbReference type="EMBL" id="NXAO01000032">
    <property type="protein sequence ID" value="PHO15259.1"/>
    <property type="molecule type" value="Genomic_DNA"/>
</dbReference>
<dbReference type="AlphaFoldDB" id="A0A347THB6"/>
<evidence type="ECO:0000313" key="2">
    <source>
        <dbReference type="EMBL" id="AXX85994.1"/>
    </source>
</evidence>
<gene>
    <name evidence="2" type="ORF">AMRN_0214</name>
    <name evidence="3" type="ORF">CPH92_07635</name>
</gene>
<accession>A0A347THB6</accession>
<protein>
    <submittedName>
        <fullName evidence="2">Anaerobic reductase, chaperone protein</fullName>
    </submittedName>
</protein>
<keyword evidence="4" id="KW-1185">Reference proteome</keyword>
<organism evidence="2 5">
    <name type="scientific">Malaciobacter marinus</name>
    <dbReference type="NCBI Taxonomy" id="505249"/>
    <lineage>
        <taxon>Bacteria</taxon>
        <taxon>Pseudomonadati</taxon>
        <taxon>Campylobacterota</taxon>
        <taxon>Epsilonproteobacteria</taxon>
        <taxon>Campylobacterales</taxon>
        <taxon>Arcobacteraceae</taxon>
        <taxon>Malaciobacter</taxon>
    </lineage>
</organism>
<dbReference type="Proteomes" id="UP000224740">
    <property type="component" value="Unassembled WGS sequence"/>
</dbReference>
<evidence type="ECO:0000313" key="5">
    <source>
        <dbReference type="Proteomes" id="UP000264693"/>
    </source>
</evidence>
<dbReference type="EMBL" id="CP032101">
    <property type="protein sequence ID" value="AXX85994.1"/>
    <property type="molecule type" value="Genomic_DNA"/>
</dbReference>
<dbReference type="RefSeq" id="WP_099311143.1">
    <property type="nucleotide sequence ID" value="NZ_CP032101.1"/>
</dbReference>
<reference evidence="2 5" key="3">
    <citation type="submission" date="2018-08" db="EMBL/GenBank/DDBJ databases">
        <title>Complete genome of the Arcobacter marinus type strain JCM 15502.</title>
        <authorList>
            <person name="Miller W.G."/>
            <person name="Yee E."/>
            <person name="Huynh S."/>
            <person name="Parker C.T."/>
        </authorList>
    </citation>
    <scope>NUCLEOTIDE SEQUENCE [LARGE SCALE GENOMIC DNA]</scope>
    <source>
        <strain evidence="2 5">JCM 15502</strain>
    </source>
</reference>
<dbReference type="InterPro" id="IPR036411">
    <property type="entry name" value="TorD-like_sf"/>
</dbReference>
<dbReference type="InterPro" id="IPR050289">
    <property type="entry name" value="TorD/DmsD_chaperones"/>
</dbReference>
<evidence type="ECO:0000313" key="4">
    <source>
        <dbReference type="Proteomes" id="UP000224740"/>
    </source>
</evidence>
<sequence>MEKIVKDCEELSKAYDLLRILFFNQWTSENVTSFKIKSNDLNMDLKNSNFIQLIEKLNNNMVNEARWDYNRLFIGPEKPLAMPFESSYRLDENLLMGKFTYQVRDYYSEVGIEVQDLNHFPDDFVGFEFQYLYYLSLLIVESYKIDNIDEVNKFLKIRKEFFNKHPKAWINNFSEDIIINSKQTILKEFGIFIKEIMKKEENFLKNVA</sequence>
<dbReference type="PANTHER" id="PTHR34227">
    <property type="entry name" value="CHAPERONE PROTEIN YCDY"/>
    <property type="match status" value="1"/>
</dbReference>
<dbReference type="PANTHER" id="PTHR34227:SF1">
    <property type="entry name" value="DIMETHYL SULFOXIDE REDUCTASE CHAPERONE-RELATED"/>
    <property type="match status" value="1"/>
</dbReference>
<dbReference type="Pfam" id="PF02613">
    <property type="entry name" value="Nitrate_red_del"/>
    <property type="match status" value="1"/>
</dbReference>
<dbReference type="KEGG" id="amar:AMRN_0214"/>
<name>A0A347THB6_9BACT</name>
<dbReference type="Proteomes" id="UP000264693">
    <property type="component" value="Chromosome"/>
</dbReference>
<dbReference type="SUPFAM" id="SSF89155">
    <property type="entry name" value="TorD-like"/>
    <property type="match status" value="1"/>
</dbReference>
<proteinExistence type="predicted"/>
<dbReference type="InterPro" id="IPR020945">
    <property type="entry name" value="DMSO/NO3_reduct_chaperone"/>
</dbReference>
<evidence type="ECO:0000313" key="3">
    <source>
        <dbReference type="EMBL" id="PHO15259.1"/>
    </source>
</evidence>
<reference evidence="3" key="2">
    <citation type="submission" date="2017-09" db="EMBL/GenBank/DDBJ databases">
        <authorList>
            <person name="Perez-Cataluna A."/>
            <person name="Figueras M.J."/>
            <person name="Salas-Masso N."/>
        </authorList>
    </citation>
    <scope>NUCLEOTIDE SEQUENCE</scope>
    <source>
        <strain evidence="3">CECT 7727</strain>
    </source>
</reference>
<dbReference type="Gene3D" id="1.10.3480.10">
    <property type="entry name" value="TorD-like"/>
    <property type="match status" value="1"/>
</dbReference>
<reference evidence="4" key="1">
    <citation type="submission" date="2017-09" db="EMBL/GenBank/DDBJ databases">
        <title>Arcobacter canalis sp. nov., a new species isolated from a water canal contaminated with urban sewage.</title>
        <authorList>
            <person name="Perez-Cataluna A."/>
            <person name="Salas-Masso N."/>
            <person name="Figueras M.J."/>
        </authorList>
    </citation>
    <scope>NUCLEOTIDE SEQUENCE [LARGE SCALE GENOMIC DNA]</scope>
    <source>
        <strain evidence="4">CECT 7727</strain>
    </source>
</reference>
<evidence type="ECO:0000256" key="1">
    <source>
        <dbReference type="ARBA" id="ARBA00023186"/>
    </source>
</evidence>
<keyword evidence="1" id="KW-0143">Chaperone</keyword>